<organism evidence="1 2">
    <name type="scientific">Ottowia thiooxydans</name>
    <dbReference type="NCBI Taxonomy" id="219182"/>
    <lineage>
        <taxon>Bacteria</taxon>
        <taxon>Pseudomonadati</taxon>
        <taxon>Pseudomonadota</taxon>
        <taxon>Betaproteobacteria</taxon>
        <taxon>Burkholderiales</taxon>
        <taxon>Comamonadaceae</taxon>
        <taxon>Ottowia</taxon>
    </lineage>
</organism>
<evidence type="ECO:0000313" key="2">
    <source>
        <dbReference type="Proteomes" id="UP001549320"/>
    </source>
</evidence>
<keyword evidence="2" id="KW-1185">Reference proteome</keyword>
<name>A0ABV2QDD2_9BURK</name>
<dbReference type="RefSeq" id="WP_354446803.1">
    <property type="nucleotide sequence ID" value="NZ_JBEPSH010000008.1"/>
</dbReference>
<proteinExistence type="predicted"/>
<protein>
    <submittedName>
        <fullName evidence="1">Uncharacterized protein</fullName>
    </submittedName>
</protein>
<reference evidence="1 2" key="1">
    <citation type="submission" date="2024-06" db="EMBL/GenBank/DDBJ databases">
        <title>Sorghum-associated microbial communities from plants grown in Nebraska, USA.</title>
        <authorList>
            <person name="Schachtman D."/>
        </authorList>
    </citation>
    <scope>NUCLEOTIDE SEQUENCE [LARGE SCALE GENOMIC DNA]</scope>
    <source>
        <strain evidence="1 2">2709</strain>
    </source>
</reference>
<gene>
    <name evidence="1" type="ORF">ABIE13_004174</name>
</gene>
<evidence type="ECO:0000313" key="1">
    <source>
        <dbReference type="EMBL" id="MET4579051.1"/>
    </source>
</evidence>
<dbReference type="EMBL" id="JBEPSH010000008">
    <property type="protein sequence ID" value="MET4579051.1"/>
    <property type="molecule type" value="Genomic_DNA"/>
</dbReference>
<dbReference type="Proteomes" id="UP001549320">
    <property type="component" value="Unassembled WGS sequence"/>
</dbReference>
<accession>A0ABV2QDD2</accession>
<sequence length="115" mass="12991">MTTQNLLPEEFEALEPLVALWALPTQNERQQRRISSARTAIKSFYDTMLPQLPAILKKLDEFPLGQLPEKESRLMTLALSLAEVAPHIELYGGDPKVPYAFDEARLVAEHGQLAY</sequence>
<comment type="caution">
    <text evidence="1">The sequence shown here is derived from an EMBL/GenBank/DDBJ whole genome shotgun (WGS) entry which is preliminary data.</text>
</comment>